<dbReference type="Proteomes" id="UP000823963">
    <property type="component" value="Unassembled WGS sequence"/>
</dbReference>
<dbReference type="InterPro" id="IPR015422">
    <property type="entry name" value="PyrdxlP-dep_Trfase_small"/>
</dbReference>
<name>A0A9D2A9T8_9LACO</name>
<dbReference type="InterPro" id="IPR000310">
    <property type="entry name" value="Orn/Lys/Arg_deCO2ase_major_dom"/>
</dbReference>
<keyword evidence="2" id="KW-0210">Decarboxylase</keyword>
<reference evidence="8" key="1">
    <citation type="journal article" date="2021" name="PeerJ">
        <title>Extensive microbial diversity within the chicken gut microbiome revealed by metagenomics and culture.</title>
        <authorList>
            <person name="Gilroy R."/>
            <person name="Ravi A."/>
            <person name="Getino M."/>
            <person name="Pursley I."/>
            <person name="Horton D.L."/>
            <person name="Alikhan N.F."/>
            <person name="Baker D."/>
            <person name="Gharbi K."/>
            <person name="Hall N."/>
            <person name="Watson M."/>
            <person name="Adriaenssens E.M."/>
            <person name="Foster-Nyarko E."/>
            <person name="Jarju S."/>
            <person name="Secka A."/>
            <person name="Antonio M."/>
            <person name="Oren A."/>
            <person name="Chaudhuri R.R."/>
            <person name="La Ragione R."/>
            <person name="Hildebrand F."/>
            <person name="Pallen M.J."/>
        </authorList>
    </citation>
    <scope>NUCLEOTIDE SEQUENCE</scope>
    <source>
        <strain evidence="8">6627</strain>
    </source>
</reference>
<evidence type="ECO:0000259" key="7">
    <source>
        <dbReference type="Pfam" id="PF03711"/>
    </source>
</evidence>
<dbReference type="InterPro" id="IPR027605">
    <property type="entry name" value="Lacto_ODC_put"/>
</dbReference>
<sequence length="707" mass="80139">MKYLKIAAPKNLMQYIPADWEQIELNAQVDGASLAAIVIDQNSLAEDRMATAIRERSALDIPVVTVNLAHDAAKISQEIEHKAQDYVNENVPRFLRDLVHFSENRPVSFTTPGHHNGRYNAKHPAGVVFNRFFGDNLLYADTSDTVAELGDTMTHAGSPLEAEQKGAAVYHADKVYFCPNGTTGSNDICASAILRPDDLVLFDRNNHKSLYNGALIMNGAKPVYLPTDRNALGLIGEMDPHFLNEDYLRKAAAQIDPQKAKQKRPFRMAVIQAETYDGVFYNAKWLLDRIGKLCDYVLFDCAWGGFEQFVDLMRDLSPLTQEYGPEDPGILVTQSLHKQQTGMGSASQILKKDAHIKGQDRYVDHKHFNNAYLKYVTSSYNYPLYASMTVNSYLAGADGNRKWWQSILEKGIEWRKQLIKQSKLFRPLVPIEVDGCLWEDIPTEKLAHDQKYWKLNPTDDWHGFNHTAKGEAIIDPLKLTIQTPGIDVAGVAYEKEGIPGAVVAEFLTEHHILKAKADLNSLLFLLTPGDTDSDLDALMSALLEFEQLYLEDAPLSVTLPDLYQQYQRRYAGYTIKQLCQEMHEYYKEHHTFQLQQALFEKDNMQDYSLQPAEADLKFRHQKSELCDLNQVEGRIAMEGALPYPPGVFIVAPGEKWQRVDVDYFQTLVGAMEKFDGFVPEIQGVYYEKDQEGKIHVQCEVLKNRVSD</sequence>
<evidence type="ECO:0000259" key="6">
    <source>
        <dbReference type="Pfam" id="PF01276"/>
    </source>
</evidence>
<dbReference type="Gene3D" id="3.90.100.10">
    <property type="entry name" value="Orn/Lys/Arg decarboxylase, C-terminal domain"/>
    <property type="match status" value="1"/>
</dbReference>
<gene>
    <name evidence="8" type="ORF">H9861_03850</name>
</gene>
<evidence type="ECO:0000256" key="4">
    <source>
        <dbReference type="ARBA" id="ARBA00023239"/>
    </source>
</evidence>
<reference evidence="8" key="2">
    <citation type="submission" date="2021-04" db="EMBL/GenBank/DDBJ databases">
        <authorList>
            <person name="Gilroy R."/>
        </authorList>
    </citation>
    <scope>NUCLEOTIDE SEQUENCE</scope>
    <source>
        <strain evidence="8">6627</strain>
    </source>
</reference>
<dbReference type="InterPro" id="IPR011193">
    <property type="entry name" value="Orn/lys/arg_de-COase"/>
</dbReference>
<dbReference type="NCBIfam" id="TIGR04318">
    <property type="entry name" value="lacto_ODC_hypo"/>
    <property type="match status" value="1"/>
</dbReference>
<dbReference type="GO" id="GO:0030170">
    <property type="term" value="F:pyridoxal phosphate binding"/>
    <property type="evidence" value="ECO:0007669"/>
    <property type="project" value="TreeGrafter"/>
</dbReference>
<dbReference type="Gene3D" id="3.40.640.10">
    <property type="entry name" value="Type I PLP-dependent aspartate aminotransferase-like (Major domain)"/>
    <property type="match status" value="1"/>
</dbReference>
<evidence type="ECO:0000313" key="8">
    <source>
        <dbReference type="EMBL" id="HIX01869.1"/>
    </source>
</evidence>
<evidence type="ECO:0000313" key="9">
    <source>
        <dbReference type="Proteomes" id="UP000823963"/>
    </source>
</evidence>
<dbReference type="GO" id="GO:0005829">
    <property type="term" value="C:cytosol"/>
    <property type="evidence" value="ECO:0007669"/>
    <property type="project" value="TreeGrafter"/>
</dbReference>
<dbReference type="SUPFAM" id="SSF53383">
    <property type="entry name" value="PLP-dependent transferases"/>
    <property type="match status" value="1"/>
</dbReference>
<keyword evidence="4" id="KW-0456">Lyase</keyword>
<proteinExistence type="inferred from homology"/>
<feature type="domain" description="Orn/Lys/Arg decarboxylase C-terminal" evidence="7">
    <location>
        <begin position="559"/>
        <end position="688"/>
    </location>
</feature>
<organism evidence="8 9">
    <name type="scientific">Candidatus Ligilactobacillus excrementigallinarum</name>
    <dbReference type="NCBI Taxonomy" id="2838641"/>
    <lineage>
        <taxon>Bacteria</taxon>
        <taxon>Bacillati</taxon>
        <taxon>Bacillota</taxon>
        <taxon>Bacilli</taxon>
        <taxon>Lactobacillales</taxon>
        <taxon>Lactobacillaceae</taxon>
        <taxon>Ligilactobacillus</taxon>
    </lineage>
</organism>
<dbReference type="InterPro" id="IPR008286">
    <property type="entry name" value="Prn/Lys/Arg_de-COase_C"/>
</dbReference>
<evidence type="ECO:0000256" key="1">
    <source>
        <dbReference type="ARBA" id="ARBA00010671"/>
    </source>
</evidence>
<feature type="modified residue" description="N6-(pyridoxal phosphate)lysine" evidence="5">
    <location>
        <position position="338"/>
    </location>
</feature>
<dbReference type="EMBL" id="DXFP01000032">
    <property type="protein sequence ID" value="HIX01869.1"/>
    <property type="molecule type" value="Genomic_DNA"/>
</dbReference>
<feature type="domain" description="Orn/Lys/Arg decarboxylases family 1 pyridoxal-P attachment site" evidence="6">
    <location>
        <begin position="94"/>
        <end position="532"/>
    </location>
</feature>
<dbReference type="PIRSF" id="PIRSF009393">
    <property type="entry name" value="Orn_decarb"/>
    <property type="match status" value="1"/>
</dbReference>
<dbReference type="Pfam" id="PF03711">
    <property type="entry name" value="OKR_DC_1_C"/>
    <property type="match status" value="1"/>
</dbReference>
<keyword evidence="3 5" id="KW-0663">Pyridoxal phosphate</keyword>
<dbReference type="GO" id="GO:0006520">
    <property type="term" value="P:amino acid metabolic process"/>
    <property type="evidence" value="ECO:0007669"/>
    <property type="project" value="InterPro"/>
</dbReference>
<dbReference type="AlphaFoldDB" id="A0A9D2A9T8"/>
<dbReference type="GO" id="GO:0016831">
    <property type="term" value="F:carboxy-lyase activity"/>
    <property type="evidence" value="ECO:0007669"/>
    <property type="project" value="UniProtKB-KW"/>
</dbReference>
<accession>A0A9D2A9T8</accession>
<dbReference type="InterPro" id="IPR015424">
    <property type="entry name" value="PyrdxlP-dep_Trfase"/>
</dbReference>
<dbReference type="InterPro" id="IPR015421">
    <property type="entry name" value="PyrdxlP-dep_Trfase_major"/>
</dbReference>
<evidence type="ECO:0000256" key="2">
    <source>
        <dbReference type="ARBA" id="ARBA00022793"/>
    </source>
</evidence>
<dbReference type="InterPro" id="IPR036633">
    <property type="entry name" value="Prn/Lys/Arg_de-COase_C_sf"/>
</dbReference>
<comment type="similarity">
    <text evidence="1">Belongs to the Orn/Lys/Arg decarboxylase class-I family.</text>
</comment>
<dbReference type="Gene3D" id="3.90.1150.10">
    <property type="entry name" value="Aspartate Aminotransferase, domain 1"/>
    <property type="match status" value="1"/>
</dbReference>
<dbReference type="SUPFAM" id="SSF55904">
    <property type="entry name" value="Ornithine decarboxylase C-terminal domain"/>
    <property type="match status" value="1"/>
</dbReference>
<dbReference type="Pfam" id="PF01276">
    <property type="entry name" value="OKR_DC_1"/>
    <property type="match status" value="1"/>
</dbReference>
<comment type="caution">
    <text evidence="8">The sequence shown here is derived from an EMBL/GenBank/DDBJ whole genome shotgun (WGS) entry which is preliminary data.</text>
</comment>
<dbReference type="PANTHER" id="PTHR45229">
    <property type="entry name" value="CONSTITUTIVE ORNITHINE DECARBOXYLASE"/>
    <property type="match status" value="1"/>
</dbReference>
<evidence type="ECO:0000256" key="5">
    <source>
        <dbReference type="PIRSR" id="PIRSR009393-1"/>
    </source>
</evidence>
<protein>
    <submittedName>
        <fullName evidence="8">Ornithine decarboxylase</fullName>
    </submittedName>
</protein>
<dbReference type="PANTHER" id="PTHR45229:SF3">
    <property type="entry name" value="BIODEGRADATIVE ARGININE DECARBOXYLASE"/>
    <property type="match status" value="1"/>
</dbReference>
<evidence type="ECO:0000256" key="3">
    <source>
        <dbReference type="ARBA" id="ARBA00022898"/>
    </source>
</evidence>